<dbReference type="InterPro" id="IPR007148">
    <property type="entry name" value="SSU_processome_Utp12"/>
</dbReference>
<evidence type="ECO:0000256" key="1">
    <source>
        <dbReference type="ARBA" id="ARBA00004123"/>
    </source>
</evidence>
<evidence type="ECO:0000313" key="7">
    <source>
        <dbReference type="Proteomes" id="UP001498398"/>
    </source>
</evidence>
<dbReference type="SUPFAM" id="SSF50978">
    <property type="entry name" value="WD40 repeat-like"/>
    <property type="match status" value="1"/>
</dbReference>
<feature type="compositionally biased region" description="Acidic residues" evidence="4">
    <location>
        <begin position="696"/>
        <end position="756"/>
    </location>
</feature>
<dbReference type="InterPro" id="IPR015943">
    <property type="entry name" value="WD40/YVTN_repeat-like_dom_sf"/>
</dbReference>
<feature type="compositionally biased region" description="Acidic residues" evidence="4">
    <location>
        <begin position="488"/>
        <end position="497"/>
    </location>
</feature>
<dbReference type="Proteomes" id="UP001498398">
    <property type="component" value="Unassembled WGS sequence"/>
</dbReference>
<dbReference type="EMBL" id="JBANRG010000024">
    <property type="protein sequence ID" value="KAK7454510.1"/>
    <property type="molecule type" value="Genomic_DNA"/>
</dbReference>
<keyword evidence="2" id="KW-0539">Nucleus</keyword>
<dbReference type="Pfam" id="PF04003">
    <property type="entry name" value="Utp12"/>
    <property type="match status" value="1"/>
</dbReference>
<dbReference type="SMART" id="SM00320">
    <property type="entry name" value="WD40"/>
    <property type="match status" value="2"/>
</dbReference>
<comment type="subcellular location">
    <subcellularLocation>
        <location evidence="1">Nucleus</location>
    </subcellularLocation>
</comment>
<sequence>MASPSPKKSKSKHPKSRPAATSSVSQPIVEDASYLTALSSFSPDGNLFSYLSLAIDKHRLRVYSTTTGRSEAEYTVESSRVSTLAWCEFFEKEKENEENVPTKKKRRKSLSEGGLEDAAQKKKTTLVGLGLSNGTLVFFSPTHGRVLWTLSHSSSTYAILSMVSVSLEDGTPTVWTSGADGVVRLWNVHKNELLGSWKNSDRIPYSFMTARPGTEGEILAASHSIRLLSTESTMTSQNQKLKELATFTGHSSPIKNLQWDASQTPAERFVSMAETDSVVSIWQVLKSDSDSASKEGNMIASVHLDSDARAISLTSPSPSSKPILLALSASGKISIYPFPEQLSSKKTQKLPTLLPRSTLSTPSANKAQVVAAAFVEQEPGRVRVARIVDGIRPVFDVVQYQDETGNFVAEVVIEDVNPASVTESNMSAPNKRYTESSNLAVGSGAQIGQEDVDMDQAPEGDLDVDIAELSLGQRLTALSGADALPGDDSSEGEESDSNGDPSSSKTQKKSKSKSSQKADADSLSVVPAASLTRTLIQALHSSDSKLLEMCLAHSDQVLIRNTVRRLPPQLAVPLISACVERLGRGARGGNLKGGGGGASSQRGTGLIGWVKVVLMVHGGHLMTMPDLVARLAGLHTVLTSRLALQESLLNLGGRLDMVLSQIEMRSSIAPAPLGPKAGNTKHTPKKKTETTYYVEGESEDEEQMDIDDAEVEVESGDDEGSIEDVDLGGSSDEESDEDEEEGEEDDEEDEEDDGSEEPTMNGFIDDEAEEEFTDDEEGDDSE</sequence>
<feature type="compositionally biased region" description="Acidic residues" evidence="4">
    <location>
        <begin position="764"/>
        <end position="782"/>
    </location>
</feature>
<comment type="similarity">
    <text evidence="3">Belongs to the UTP5 family.</text>
</comment>
<feature type="region of interest" description="Disordered" evidence="4">
    <location>
        <begin position="669"/>
        <end position="782"/>
    </location>
</feature>
<accession>A0ABR1JEL3</accession>
<evidence type="ECO:0000313" key="6">
    <source>
        <dbReference type="EMBL" id="KAK7454510.1"/>
    </source>
</evidence>
<dbReference type="InterPro" id="IPR052414">
    <property type="entry name" value="U3_snoRNA-assoc_WDR"/>
</dbReference>
<proteinExistence type="inferred from homology"/>
<dbReference type="PANTHER" id="PTHR44267">
    <property type="entry name" value="WD REPEAT-CONTAINING PROTEIN 43"/>
    <property type="match status" value="1"/>
</dbReference>
<keyword evidence="7" id="KW-1185">Reference proteome</keyword>
<dbReference type="InterPro" id="IPR036322">
    <property type="entry name" value="WD40_repeat_dom_sf"/>
</dbReference>
<evidence type="ECO:0000256" key="4">
    <source>
        <dbReference type="SAM" id="MobiDB-lite"/>
    </source>
</evidence>
<feature type="region of interest" description="Disordered" evidence="4">
    <location>
        <begin position="480"/>
        <end position="523"/>
    </location>
</feature>
<dbReference type="PANTHER" id="PTHR44267:SF1">
    <property type="entry name" value="WD REPEAT-CONTAINING PROTEIN 43"/>
    <property type="match status" value="1"/>
</dbReference>
<evidence type="ECO:0000259" key="5">
    <source>
        <dbReference type="Pfam" id="PF04003"/>
    </source>
</evidence>
<feature type="compositionally biased region" description="Basic residues" evidence="4">
    <location>
        <begin position="7"/>
        <end position="16"/>
    </location>
</feature>
<protein>
    <submittedName>
        <fullName evidence="6">Small subunit (SSU) processome component</fullName>
    </submittedName>
</protein>
<feature type="domain" description="Small-subunit processome Utp12" evidence="5">
    <location>
        <begin position="543"/>
        <end position="660"/>
    </location>
</feature>
<evidence type="ECO:0000256" key="2">
    <source>
        <dbReference type="ARBA" id="ARBA00023242"/>
    </source>
</evidence>
<name>A0ABR1JEL3_9AGAR</name>
<feature type="region of interest" description="Disordered" evidence="4">
    <location>
        <begin position="97"/>
        <end position="116"/>
    </location>
</feature>
<dbReference type="InterPro" id="IPR001680">
    <property type="entry name" value="WD40_rpt"/>
</dbReference>
<dbReference type="Gene3D" id="2.130.10.10">
    <property type="entry name" value="YVTN repeat-like/Quinoprotein amine dehydrogenase"/>
    <property type="match status" value="1"/>
</dbReference>
<gene>
    <name evidence="6" type="primary">UTP5</name>
    <name evidence="6" type="ORF">VKT23_011264</name>
</gene>
<evidence type="ECO:0000256" key="3">
    <source>
        <dbReference type="ARBA" id="ARBA00038335"/>
    </source>
</evidence>
<reference evidence="6 7" key="1">
    <citation type="submission" date="2024-01" db="EMBL/GenBank/DDBJ databases">
        <title>A draft genome for the cacao thread blight pathogen Marasmiellus scandens.</title>
        <authorList>
            <person name="Baruah I.K."/>
            <person name="Leung J."/>
            <person name="Bukari Y."/>
            <person name="Amoako-Attah I."/>
            <person name="Meinhardt L.W."/>
            <person name="Bailey B.A."/>
            <person name="Cohen S.P."/>
        </authorList>
    </citation>
    <scope>NUCLEOTIDE SEQUENCE [LARGE SCALE GENOMIC DNA]</scope>
    <source>
        <strain evidence="6 7">GH-19</strain>
    </source>
</reference>
<comment type="caution">
    <text evidence="6">The sequence shown here is derived from an EMBL/GenBank/DDBJ whole genome shotgun (WGS) entry which is preliminary data.</text>
</comment>
<organism evidence="6 7">
    <name type="scientific">Marasmiellus scandens</name>
    <dbReference type="NCBI Taxonomy" id="2682957"/>
    <lineage>
        <taxon>Eukaryota</taxon>
        <taxon>Fungi</taxon>
        <taxon>Dikarya</taxon>
        <taxon>Basidiomycota</taxon>
        <taxon>Agaricomycotina</taxon>
        <taxon>Agaricomycetes</taxon>
        <taxon>Agaricomycetidae</taxon>
        <taxon>Agaricales</taxon>
        <taxon>Marasmiineae</taxon>
        <taxon>Omphalotaceae</taxon>
        <taxon>Marasmiellus</taxon>
    </lineage>
</organism>
<feature type="region of interest" description="Disordered" evidence="4">
    <location>
        <begin position="1"/>
        <end position="26"/>
    </location>
</feature>